<proteinExistence type="predicted"/>
<name>A0A840F875_9SPHN</name>
<gene>
    <name evidence="2" type="ORF">GGQ80_000597</name>
</gene>
<dbReference type="Proteomes" id="UP000529795">
    <property type="component" value="Unassembled WGS sequence"/>
</dbReference>
<comment type="caution">
    <text evidence="2">The sequence shown here is derived from an EMBL/GenBank/DDBJ whole genome shotgun (WGS) entry which is preliminary data.</text>
</comment>
<keyword evidence="3" id="KW-1185">Reference proteome</keyword>
<dbReference type="RefSeq" id="WP_183982355.1">
    <property type="nucleotide sequence ID" value="NZ_JACIEV010000001.1"/>
</dbReference>
<reference evidence="2 3" key="1">
    <citation type="submission" date="2020-08" db="EMBL/GenBank/DDBJ databases">
        <title>Genomic Encyclopedia of Type Strains, Phase IV (KMG-IV): sequencing the most valuable type-strain genomes for metagenomic binning, comparative biology and taxonomic classification.</title>
        <authorList>
            <person name="Goeker M."/>
        </authorList>
    </citation>
    <scope>NUCLEOTIDE SEQUENCE [LARGE SCALE GENOMIC DNA]</scope>
    <source>
        <strain evidence="2 3">YC6723</strain>
    </source>
</reference>
<organism evidence="2 3">
    <name type="scientific">Sphingomonas jinjuensis</name>
    <dbReference type="NCBI Taxonomy" id="535907"/>
    <lineage>
        <taxon>Bacteria</taxon>
        <taxon>Pseudomonadati</taxon>
        <taxon>Pseudomonadota</taxon>
        <taxon>Alphaproteobacteria</taxon>
        <taxon>Sphingomonadales</taxon>
        <taxon>Sphingomonadaceae</taxon>
        <taxon>Sphingomonas</taxon>
    </lineage>
</organism>
<evidence type="ECO:0000313" key="2">
    <source>
        <dbReference type="EMBL" id="MBB4152721.1"/>
    </source>
</evidence>
<accession>A0A840F875</accession>
<dbReference type="AlphaFoldDB" id="A0A840F875"/>
<sequence>MNLNHSPFDRRQPLSRLPRDVAALATGGLEIEKKSAPVESPPATDGSSGAFNGTMAAALVRWKDE</sequence>
<evidence type="ECO:0000256" key="1">
    <source>
        <dbReference type="SAM" id="MobiDB-lite"/>
    </source>
</evidence>
<feature type="region of interest" description="Disordered" evidence="1">
    <location>
        <begin position="32"/>
        <end position="52"/>
    </location>
</feature>
<evidence type="ECO:0000313" key="3">
    <source>
        <dbReference type="Proteomes" id="UP000529795"/>
    </source>
</evidence>
<dbReference type="EMBL" id="JACIEV010000001">
    <property type="protein sequence ID" value="MBB4152721.1"/>
    <property type="molecule type" value="Genomic_DNA"/>
</dbReference>
<protein>
    <submittedName>
        <fullName evidence="2">Uncharacterized protein</fullName>
    </submittedName>
</protein>